<reference evidence="3" key="1">
    <citation type="journal article" date="2007" name="PLoS ONE">
        <title>The first genome sequence of an elite grapevine cultivar (Pinot noir Vitis vinifera L.): coping with a highly heterozygous genome.</title>
        <authorList>
            <person name="Velasco R."/>
            <person name="Zharkikh A."/>
            <person name="Troggio M."/>
            <person name="Cartwright D.A."/>
            <person name="Cestaro A."/>
            <person name="Pruss D."/>
            <person name="Pindo M."/>
            <person name="FitzGerald L.M."/>
            <person name="Vezzulli S."/>
            <person name="Reid J."/>
            <person name="Malacarne G."/>
            <person name="Iliev D."/>
            <person name="Coppola G."/>
            <person name="Wardell B."/>
            <person name="Micheletti D."/>
            <person name="Macalma T."/>
            <person name="Facci M."/>
            <person name="Mitchell J.T."/>
            <person name="Perazzolli M."/>
            <person name="Eldredge G."/>
            <person name="Gatto P."/>
            <person name="Oyzerski R."/>
            <person name="Moretto M."/>
            <person name="Gutin N."/>
            <person name="Stefanini M."/>
            <person name="Chen Y."/>
            <person name="Segala C."/>
            <person name="Davenport C."/>
            <person name="Dematte L."/>
            <person name="Mraz A."/>
            <person name="Battilana J."/>
            <person name="Stormo K."/>
            <person name="Costa F."/>
            <person name="Tao Q."/>
            <person name="Si-Ammour A."/>
            <person name="Harkins T."/>
            <person name="Lackey A."/>
            <person name="Perbost C."/>
            <person name="Taillon B."/>
            <person name="Stella A."/>
            <person name="Solovyev V."/>
            <person name="Fawcett J.A."/>
            <person name="Sterck L."/>
            <person name="Vandepoele K."/>
            <person name="Grando S.M."/>
            <person name="Toppo S."/>
            <person name="Moser C."/>
            <person name="Lanchbury J."/>
            <person name="Bogden R."/>
            <person name="Skolnick M."/>
            <person name="Sgaramella V."/>
            <person name="Bhatnagar S.K."/>
            <person name="Fontana P."/>
            <person name="Gutin A."/>
            <person name="Van de Peer Y."/>
            <person name="Salamini F."/>
            <person name="Viola R."/>
        </authorList>
    </citation>
    <scope>NUCLEOTIDE SEQUENCE</scope>
</reference>
<gene>
    <name evidence="3" type="ORF">VITISV_030459</name>
</gene>
<feature type="region of interest" description="Disordered" evidence="2">
    <location>
        <begin position="82"/>
        <end position="151"/>
    </location>
</feature>
<sequence length="313" mass="35024">MPAKKDTASSSAIGQGRKGGQTVMIFGHSNSGKPTELLNEREFRERFFIPNGDSVQLVEGDLMRVRQTPRLVRSVLSSWRREGKKGNYRERRKKNKKFTVKVTKASITVPDSPYTSTPSSSNSTNSSVQASEGDFDSLRLDPSDPGTCPSEPELELIILRVINKSEAEGDMSTDLRVGFKERHRKRLHEAIDMTDLTAAQKAATEGTETLKLAEGEREAIRAKTERLKKEGGVVEAKIKEVEQENSQLKKEMEELWARFATLKKEMKELQARFATKKKGARGWVRHSEGAGGGVPKTSGRNVLFRLPLLHEEE</sequence>
<feature type="region of interest" description="Disordered" evidence="2">
    <location>
        <begin position="277"/>
        <end position="297"/>
    </location>
</feature>
<dbReference type="EMBL" id="AM480706">
    <property type="protein sequence ID" value="CAN77537.1"/>
    <property type="molecule type" value="Genomic_DNA"/>
</dbReference>
<organism evidence="3">
    <name type="scientific">Vitis vinifera</name>
    <name type="common">Grape</name>
    <dbReference type="NCBI Taxonomy" id="29760"/>
    <lineage>
        <taxon>Eukaryota</taxon>
        <taxon>Viridiplantae</taxon>
        <taxon>Streptophyta</taxon>
        <taxon>Embryophyta</taxon>
        <taxon>Tracheophyta</taxon>
        <taxon>Spermatophyta</taxon>
        <taxon>Magnoliopsida</taxon>
        <taxon>eudicotyledons</taxon>
        <taxon>Gunneridae</taxon>
        <taxon>Pentapetalae</taxon>
        <taxon>rosids</taxon>
        <taxon>Vitales</taxon>
        <taxon>Vitaceae</taxon>
        <taxon>Viteae</taxon>
        <taxon>Vitis</taxon>
    </lineage>
</organism>
<proteinExistence type="predicted"/>
<evidence type="ECO:0000256" key="1">
    <source>
        <dbReference type="SAM" id="Coils"/>
    </source>
</evidence>
<name>A5C3C0_VITVI</name>
<accession>A5C3C0</accession>
<feature type="region of interest" description="Disordered" evidence="2">
    <location>
        <begin position="1"/>
        <end position="34"/>
    </location>
</feature>
<feature type="coiled-coil region" evidence="1">
    <location>
        <begin position="210"/>
        <end position="272"/>
    </location>
</feature>
<dbReference type="AlphaFoldDB" id="A5C3C0"/>
<protein>
    <submittedName>
        <fullName evidence="3">Uncharacterized protein</fullName>
    </submittedName>
</protein>
<keyword evidence="1" id="KW-0175">Coiled coil</keyword>
<dbReference type="Gene3D" id="6.10.250.3110">
    <property type="match status" value="1"/>
</dbReference>
<evidence type="ECO:0000256" key="2">
    <source>
        <dbReference type="SAM" id="MobiDB-lite"/>
    </source>
</evidence>
<feature type="compositionally biased region" description="Low complexity" evidence="2">
    <location>
        <begin position="112"/>
        <end position="127"/>
    </location>
</feature>
<feature type="compositionally biased region" description="Basic residues" evidence="2">
    <location>
        <begin position="90"/>
        <end position="99"/>
    </location>
</feature>
<evidence type="ECO:0000313" key="3">
    <source>
        <dbReference type="EMBL" id="CAN77537.1"/>
    </source>
</evidence>